<keyword evidence="2" id="KW-0472">Membrane</keyword>
<feature type="transmembrane region" description="Helical" evidence="2">
    <location>
        <begin position="30"/>
        <end position="49"/>
    </location>
</feature>
<dbReference type="EMBL" id="BJWK01000002">
    <property type="protein sequence ID" value="GEM07155.1"/>
    <property type="molecule type" value="Genomic_DNA"/>
</dbReference>
<dbReference type="AlphaFoldDB" id="A0A511KAZ9"/>
<keyword evidence="2" id="KW-0812">Transmembrane</keyword>
<evidence type="ECO:0000256" key="2">
    <source>
        <dbReference type="SAM" id="Phobius"/>
    </source>
</evidence>
<gene>
    <name evidence="3" type="ORF">Rt10032_c02g1172</name>
</gene>
<dbReference type="OrthoDB" id="2528308at2759"/>
<feature type="region of interest" description="Disordered" evidence="1">
    <location>
        <begin position="1"/>
        <end position="23"/>
    </location>
</feature>
<dbReference type="Proteomes" id="UP000321518">
    <property type="component" value="Unassembled WGS sequence"/>
</dbReference>
<sequence>MEHEEEGDAESRGVPDGSSERTTPTAPPTIFLHLLLSVLLLALPTALSGELASIRRYRHYGFFAEMGFWLQESVTSLCDLAKLAAFWHLIATCDTLIAFVVVGIKDFLLPRIFHLLLNNPLDSLAPGEATLSIRQQLFVFALVAAWVVMSRTGTAEADGGRGRRRE</sequence>
<feature type="transmembrane region" description="Helical" evidence="2">
    <location>
        <begin position="137"/>
        <end position="155"/>
    </location>
</feature>
<organism evidence="3 4">
    <name type="scientific">Rhodotorula toruloides</name>
    <name type="common">Yeast</name>
    <name type="synonym">Rhodosporidium toruloides</name>
    <dbReference type="NCBI Taxonomy" id="5286"/>
    <lineage>
        <taxon>Eukaryota</taxon>
        <taxon>Fungi</taxon>
        <taxon>Dikarya</taxon>
        <taxon>Basidiomycota</taxon>
        <taxon>Pucciniomycotina</taxon>
        <taxon>Microbotryomycetes</taxon>
        <taxon>Sporidiobolales</taxon>
        <taxon>Sporidiobolaceae</taxon>
        <taxon>Rhodotorula</taxon>
    </lineage>
</organism>
<feature type="compositionally biased region" description="Basic and acidic residues" evidence="1">
    <location>
        <begin position="1"/>
        <end position="13"/>
    </location>
</feature>
<comment type="caution">
    <text evidence="3">The sequence shown here is derived from an EMBL/GenBank/DDBJ whole genome shotgun (WGS) entry which is preliminary data.</text>
</comment>
<protein>
    <submittedName>
        <fullName evidence="3">Vitellogenin</fullName>
    </submittedName>
</protein>
<proteinExistence type="predicted"/>
<keyword evidence="2" id="KW-1133">Transmembrane helix</keyword>
<evidence type="ECO:0000313" key="3">
    <source>
        <dbReference type="EMBL" id="GEM07155.1"/>
    </source>
</evidence>
<evidence type="ECO:0000256" key="1">
    <source>
        <dbReference type="SAM" id="MobiDB-lite"/>
    </source>
</evidence>
<name>A0A511KAZ9_RHOTO</name>
<evidence type="ECO:0000313" key="4">
    <source>
        <dbReference type="Proteomes" id="UP000321518"/>
    </source>
</evidence>
<accession>A0A511KAZ9</accession>
<reference evidence="3 4" key="1">
    <citation type="submission" date="2019-07" db="EMBL/GenBank/DDBJ databases">
        <title>Rhodotorula toruloides NBRC10032 genome sequencing.</title>
        <authorList>
            <person name="Shida Y."/>
            <person name="Takaku H."/>
            <person name="Ogasawara W."/>
            <person name="Mori K."/>
        </authorList>
    </citation>
    <scope>NUCLEOTIDE SEQUENCE [LARGE SCALE GENOMIC DNA]</scope>
    <source>
        <strain evidence="3 4">NBRC10032</strain>
    </source>
</reference>